<organism evidence="1 2">
    <name type="scientific">Mesosutterella multiformis</name>
    <dbReference type="NCBI Taxonomy" id="2259133"/>
    <lineage>
        <taxon>Bacteria</taxon>
        <taxon>Pseudomonadati</taxon>
        <taxon>Pseudomonadota</taxon>
        <taxon>Betaproteobacteria</taxon>
        <taxon>Burkholderiales</taxon>
        <taxon>Sutterellaceae</taxon>
        <taxon>Mesosutterella</taxon>
    </lineage>
</organism>
<accession>A0A401LLX6</accession>
<dbReference type="RefSeq" id="WP_116269253.1">
    <property type="nucleotide sequence ID" value="NZ_BGZJ01000001.1"/>
</dbReference>
<dbReference type="InterPro" id="IPR037143">
    <property type="entry name" value="4-PPantetheinyl_Trfase_dom_sf"/>
</dbReference>
<dbReference type="Gene3D" id="3.90.470.20">
    <property type="entry name" value="4'-phosphopantetheinyl transferase domain"/>
    <property type="match status" value="1"/>
</dbReference>
<dbReference type="AlphaFoldDB" id="A0A388SAP0"/>
<protein>
    <recommendedName>
        <fullName evidence="3">4'-phosphopantetheinyl transferase domain-containing protein</fullName>
    </recommendedName>
</protein>
<accession>A0A388SAP0</accession>
<keyword evidence="2" id="KW-1185">Reference proteome</keyword>
<name>A0A388SAP0_9BURK</name>
<dbReference type="SUPFAM" id="SSF56214">
    <property type="entry name" value="4'-phosphopantetheinyl transferase"/>
    <property type="match status" value="1"/>
</dbReference>
<dbReference type="Proteomes" id="UP000266091">
    <property type="component" value="Unassembled WGS sequence"/>
</dbReference>
<dbReference type="GO" id="GO:0008897">
    <property type="term" value="F:holo-[acyl-carrier-protein] synthase activity"/>
    <property type="evidence" value="ECO:0007669"/>
    <property type="project" value="InterPro"/>
</dbReference>
<dbReference type="EMBL" id="BGZJ01000001">
    <property type="protein sequence ID" value="GBO92713.1"/>
    <property type="molecule type" value="Genomic_DNA"/>
</dbReference>
<evidence type="ECO:0000313" key="2">
    <source>
        <dbReference type="Proteomes" id="UP000266091"/>
    </source>
</evidence>
<evidence type="ECO:0000313" key="1">
    <source>
        <dbReference type="EMBL" id="GBO92713.1"/>
    </source>
</evidence>
<dbReference type="OrthoDB" id="9808281at2"/>
<gene>
    <name evidence="1" type="ORF">MESMUL_00670</name>
</gene>
<proteinExistence type="predicted"/>
<comment type="caution">
    <text evidence="1">The sequence shown here is derived from an EMBL/GenBank/DDBJ whole genome shotgun (WGS) entry which is preliminary data.</text>
</comment>
<evidence type="ECO:0008006" key="3">
    <source>
        <dbReference type="Google" id="ProtNLM"/>
    </source>
</evidence>
<reference evidence="1 2" key="1">
    <citation type="journal article" date="2018" name="Int. J. Syst. Evol. Microbiol.">
        <title>Mesosutterella multiformis gen. nov., sp. nov., a member of the family Sutterellaceae and Sutterella megalosphaeroides sp. nov., isolated from human faeces.</title>
        <authorList>
            <person name="Sakamoto M."/>
            <person name="Ikeyama N."/>
            <person name="Kunihiro T."/>
            <person name="Iino T."/>
            <person name="Yuki M."/>
            <person name="Ohkuma M."/>
        </authorList>
    </citation>
    <scope>NUCLEOTIDE SEQUENCE [LARGE SCALE GENOMIC DNA]</scope>
    <source>
        <strain evidence="1 2">4NBBH2</strain>
    </source>
</reference>
<sequence>MESRLTLPVYAEIEITERPVTPECLGLLSDEQLTRAARFTKPLRRNQHIWARVLIRLLAEKLYPDIPRHSIQIVEDPPRAPRIVLPDGVLRTSITHSGNRVACLVDSEICAADLEKIDLSRPLLRYADVAFNHETAARVKAEPDIGTAFFRAWGAYECAVKADCPREFYWEDHEPRIRGMVVSTDLTDGWMRVTALSRKAPVALWRPEPEMLETLAASGRQS</sequence>
<dbReference type="GO" id="GO:0000287">
    <property type="term" value="F:magnesium ion binding"/>
    <property type="evidence" value="ECO:0007669"/>
    <property type="project" value="InterPro"/>
</dbReference>